<sequence>MRDAIIVALIGSILLLQLTAQAQDVTSDDVIDSRDIMSMSFLVSVNNTWDPDGCIGTAKTPPLKPGVMYNDSDAIGIGACDRGPVRFTIKKSATGLNKVVEVSFYSSNTESPGMPATCTINWNGTYKNPDHYGNAVDQSPLSSCFTLLNYKVNTHAQKRKSPIVLLKYFWFFILDWEYRK</sequence>
<dbReference type="EMBL" id="CAIIXF020000012">
    <property type="protein sequence ID" value="CAH1802498.1"/>
    <property type="molecule type" value="Genomic_DNA"/>
</dbReference>
<dbReference type="OrthoDB" id="6072732at2759"/>
<protein>
    <submittedName>
        <fullName evidence="1">Uncharacterized protein</fullName>
    </submittedName>
</protein>
<evidence type="ECO:0000313" key="1">
    <source>
        <dbReference type="EMBL" id="CAH1802498.1"/>
    </source>
</evidence>
<dbReference type="AlphaFoldDB" id="A0A8J1TMD8"/>
<proteinExistence type="predicted"/>
<evidence type="ECO:0000313" key="2">
    <source>
        <dbReference type="Proteomes" id="UP000749559"/>
    </source>
</evidence>
<organism evidence="1 2">
    <name type="scientific">Owenia fusiformis</name>
    <name type="common">Polychaete worm</name>
    <dbReference type="NCBI Taxonomy" id="6347"/>
    <lineage>
        <taxon>Eukaryota</taxon>
        <taxon>Metazoa</taxon>
        <taxon>Spiralia</taxon>
        <taxon>Lophotrochozoa</taxon>
        <taxon>Annelida</taxon>
        <taxon>Polychaeta</taxon>
        <taxon>Sedentaria</taxon>
        <taxon>Canalipalpata</taxon>
        <taxon>Sabellida</taxon>
        <taxon>Oweniida</taxon>
        <taxon>Oweniidae</taxon>
        <taxon>Owenia</taxon>
    </lineage>
</organism>
<name>A0A8J1TMD8_OWEFU</name>
<comment type="caution">
    <text evidence="1">The sequence shown here is derived from an EMBL/GenBank/DDBJ whole genome shotgun (WGS) entry which is preliminary data.</text>
</comment>
<reference evidence="1" key="1">
    <citation type="submission" date="2022-03" db="EMBL/GenBank/DDBJ databases">
        <authorList>
            <person name="Martin C."/>
        </authorList>
    </citation>
    <scope>NUCLEOTIDE SEQUENCE</scope>
</reference>
<gene>
    <name evidence="1" type="ORF">OFUS_LOCUS26168</name>
</gene>
<keyword evidence="2" id="KW-1185">Reference proteome</keyword>
<accession>A0A8J1TMD8</accession>
<dbReference type="Proteomes" id="UP000749559">
    <property type="component" value="Unassembled WGS sequence"/>
</dbReference>